<evidence type="ECO:0000313" key="1">
    <source>
        <dbReference type="EMBL" id="MBX59829.1"/>
    </source>
</evidence>
<proteinExistence type="predicted"/>
<reference evidence="1" key="1">
    <citation type="submission" date="2018-02" db="EMBL/GenBank/DDBJ databases">
        <title>Rhizophora mucronata_Transcriptome.</title>
        <authorList>
            <person name="Meera S.P."/>
            <person name="Sreeshan A."/>
            <person name="Augustine A."/>
        </authorList>
    </citation>
    <scope>NUCLEOTIDE SEQUENCE</scope>
    <source>
        <tissue evidence="1">Leaf</tissue>
    </source>
</reference>
<organism evidence="1">
    <name type="scientific">Rhizophora mucronata</name>
    <name type="common">Asiatic mangrove</name>
    <dbReference type="NCBI Taxonomy" id="61149"/>
    <lineage>
        <taxon>Eukaryota</taxon>
        <taxon>Viridiplantae</taxon>
        <taxon>Streptophyta</taxon>
        <taxon>Embryophyta</taxon>
        <taxon>Tracheophyta</taxon>
        <taxon>Spermatophyta</taxon>
        <taxon>Magnoliopsida</taxon>
        <taxon>eudicotyledons</taxon>
        <taxon>Gunneridae</taxon>
        <taxon>Pentapetalae</taxon>
        <taxon>rosids</taxon>
        <taxon>fabids</taxon>
        <taxon>Malpighiales</taxon>
        <taxon>Rhizophoraceae</taxon>
        <taxon>Rhizophora</taxon>
    </lineage>
</organism>
<dbReference type="AlphaFoldDB" id="A0A2P2PYU4"/>
<accession>A0A2P2PYU4</accession>
<dbReference type="EMBL" id="GGEC01079345">
    <property type="protein sequence ID" value="MBX59829.1"/>
    <property type="molecule type" value="Transcribed_RNA"/>
</dbReference>
<protein>
    <submittedName>
        <fullName evidence="1">Uncharacterized protein</fullName>
    </submittedName>
</protein>
<name>A0A2P2PYU4_RHIMU</name>
<sequence>MKMHSSKLCIRKRVPHNYQTYAKILVLYSTNNLQEN</sequence>